<evidence type="ECO:0000313" key="1">
    <source>
        <dbReference type="EMBL" id="SEO10898.1"/>
    </source>
</evidence>
<sequence length="239" mass="28235">MIERLTLLFPGMQIIVHQKDVQFSVKGKVEGLPVQYLFQQIDESSNPDQDLIIHFSSLVQERKLSKCYLIYNHHIKKNILAMAPFYGIEFLRREDFEMENFHIEPEVPVKYFSPYLRSAEISQSFVYSNEMLLNPPRQITARQEDYGKISLDRGISQIALKDYIVDKYLERQPKVKAFEKLDLRDEMMWMRLNDTWLSTNVIVKFIWAKPAYLIYLNGPRIAPVFRAMEKKGKRAGYKS</sequence>
<proteinExistence type="predicted"/>
<reference evidence="2" key="1">
    <citation type="submission" date="2016-10" db="EMBL/GenBank/DDBJ databases">
        <authorList>
            <person name="Varghese N."/>
            <person name="Submissions S."/>
        </authorList>
    </citation>
    <scope>NUCLEOTIDE SEQUENCE [LARGE SCALE GENOMIC DNA]</scope>
    <source>
        <strain evidence="2">Gh-48</strain>
    </source>
</reference>
<accession>A0A1H8M183</accession>
<gene>
    <name evidence="1" type="ORF">SAMN05192574_105335</name>
</gene>
<name>A0A1H8M183_9SPHI</name>
<keyword evidence="2" id="KW-1185">Reference proteome</keyword>
<dbReference type="AlphaFoldDB" id="A0A1H8M183"/>
<organism evidence="1 2">
    <name type="scientific">Mucilaginibacter gossypiicola</name>
    <dbReference type="NCBI Taxonomy" id="551995"/>
    <lineage>
        <taxon>Bacteria</taxon>
        <taxon>Pseudomonadati</taxon>
        <taxon>Bacteroidota</taxon>
        <taxon>Sphingobacteriia</taxon>
        <taxon>Sphingobacteriales</taxon>
        <taxon>Sphingobacteriaceae</taxon>
        <taxon>Mucilaginibacter</taxon>
    </lineage>
</organism>
<dbReference type="EMBL" id="FOCL01000005">
    <property type="protein sequence ID" value="SEO10898.1"/>
    <property type="molecule type" value="Genomic_DNA"/>
</dbReference>
<dbReference type="Proteomes" id="UP000198942">
    <property type="component" value="Unassembled WGS sequence"/>
</dbReference>
<evidence type="ECO:0000313" key="2">
    <source>
        <dbReference type="Proteomes" id="UP000198942"/>
    </source>
</evidence>
<protein>
    <submittedName>
        <fullName evidence="1">Uncharacterized protein</fullName>
    </submittedName>
</protein>